<name>A0A914DJD0_9BILA</name>
<evidence type="ECO:0000256" key="1">
    <source>
        <dbReference type="SAM" id="Phobius"/>
    </source>
</evidence>
<keyword evidence="1" id="KW-1133">Transmembrane helix</keyword>
<dbReference type="Proteomes" id="UP000887540">
    <property type="component" value="Unplaced"/>
</dbReference>
<protein>
    <submittedName>
        <fullName evidence="3">Serpentine receptor class gamma</fullName>
    </submittedName>
</protein>
<keyword evidence="1" id="KW-0812">Transmembrane</keyword>
<keyword evidence="2" id="KW-1185">Reference proteome</keyword>
<reference evidence="3" key="1">
    <citation type="submission" date="2022-11" db="UniProtKB">
        <authorList>
            <consortium name="WormBaseParasite"/>
        </authorList>
    </citation>
    <scope>IDENTIFICATION</scope>
</reference>
<evidence type="ECO:0000313" key="2">
    <source>
        <dbReference type="Proteomes" id="UP000887540"/>
    </source>
</evidence>
<sequence>MSNATLPSAIDLAKTSSYVVLCIFQLVPYLVILWILYREKKTYGAPVYKIIFHLGITDIIQLIFHCSALPLTIWTVSKKSWIVKVCTNFFYF</sequence>
<dbReference type="WBParaSite" id="ACRNAN_scaffold2633.g32845.t1">
    <property type="protein sequence ID" value="ACRNAN_scaffold2633.g32845.t1"/>
    <property type="gene ID" value="ACRNAN_scaffold2633.g32845"/>
</dbReference>
<evidence type="ECO:0000313" key="3">
    <source>
        <dbReference type="WBParaSite" id="ACRNAN_scaffold2633.g32845.t1"/>
    </source>
</evidence>
<feature type="transmembrane region" description="Helical" evidence="1">
    <location>
        <begin position="18"/>
        <end position="38"/>
    </location>
</feature>
<keyword evidence="1" id="KW-0472">Membrane</keyword>
<dbReference type="SUPFAM" id="SSF81321">
    <property type="entry name" value="Family A G protein-coupled receptor-like"/>
    <property type="match status" value="1"/>
</dbReference>
<proteinExistence type="predicted"/>
<dbReference type="InterPro" id="IPR019425">
    <property type="entry name" value="7TM_GPCR_serpentine_rcpt_Srt"/>
</dbReference>
<dbReference type="AlphaFoldDB" id="A0A914DJD0"/>
<dbReference type="Pfam" id="PF10321">
    <property type="entry name" value="7TM_GPCR_Srt"/>
    <property type="match status" value="1"/>
</dbReference>
<organism evidence="2 3">
    <name type="scientific">Acrobeloides nanus</name>
    <dbReference type="NCBI Taxonomy" id="290746"/>
    <lineage>
        <taxon>Eukaryota</taxon>
        <taxon>Metazoa</taxon>
        <taxon>Ecdysozoa</taxon>
        <taxon>Nematoda</taxon>
        <taxon>Chromadorea</taxon>
        <taxon>Rhabditida</taxon>
        <taxon>Tylenchina</taxon>
        <taxon>Cephalobomorpha</taxon>
        <taxon>Cephaloboidea</taxon>
        <taxon>Cephalobidae</taxon>
        <taxon>Acrobeloides</taxon>
    </lineage>
</organism>
<feature type="transmembrane region" description="Helical" evidence="1">
    <location>
        <begin position="50"/>
        <end position="74"/>
    </location>
</feature>
<accession>A0A914DJD0</accession>